<keyword evidence="3" id="KW-1185">Reference proteome</keyword>
<feature type="domain" description="CASTOR ACT" evidence="1">
    <location>
        <begin position="54"/>
        <end position="115"/>
    </location>
</feature>
<evidence type="ECO:0000313" key="2">
    <source>
        <dbReference type="EMBL" id="KFI62093.1"/>
    </source>
</evidence>
<evidence type="ECO:0000259" key="1">
    <source>
        <dbReference type="Pfam" id="PF13840"/>
    </source>
</evidence>
<sequence>MTIDPISVPLSVCKVRDYSGVDLDTEFCFIGRTDEERSLVCPTDVVPADTVARDDGWRAMRIRGELDFSLIGILSRISALLADAGIGIFAISTYNTDYVLTHAADFERALDVLRDAGYKVGAPQS</sequence>
<dbReference type="InterPro" id="IPR051719">
    <property type="entry name" value="CASTOR_mTORC1"/>
</dbReference>
<dbReference type="InterPro" id="IPR027795">
    <property type="entry name" value="CASTOR_ACT_dom"/>
</dbReference>
<accession>A0A087ATJ3</accession>
<dbReference type="AlphaFoldDB" id="A0A087ATJ3"/>
<dbReference type="RefSeq" id="WP_033515961.1">
    <property type="nucleotide sequence ID" value="NZ_JGYV01000011.1"/>
</dbReference>
<dbReference type="PANTHER" id="PTHR31131:SF6">
    <property type="entry name" value="CASTOR ACT DOMAIN-CONTAINING PROTEIN"/>
    <property type="match status" value="1"/>
</dbReference>
<comment type="caution">
    <text evidence="2">The sequence shown here is derived from an EMBL/GenBank/DDBJ whole genome shotgun (WGS) entry which is preliminary data.</text>
</comment>
<dbReference type="PANTHER" id="PTHR31131">
    <property type="entry name" value="CHROMOSOME 1, WHOLE GENOME SHOTGUN SEQUENCE"/>
    <property type="match status" value="1"/>
</dbReference>
<evidence type="ECO:0000313" key="3">
    <source>
        <dbReference type="Proteomes" id="UP000029067"/>
    </source>
</evidence>
<dbReference type="eggNOG" id="COG3603">
    <property type="taxonomic scope" value="Bacteria"/>
</dbReference>
<dbReference type="Pfam" id="PF13840">
    <property type="entry name" value="ACT_7"/>
    <property type="match status" value="1"/>
</dbReference>
<dbReference type="InterPro" id="IPR045865">
    <property type="entry name" value="ACT-like_dom_sf"/>
</dbReference>
<protein>
    <submittedName>
        <fullName evidence="2">Amino acid-binding ACT domain protein</fullName>
    </submittedName>
</protein>
<dbReference type="Proteomes" id="UP000029067">
    <property type="component" value="Unassembled WGS sequence"/>
</dbReference>
<dbReference type="Gene3D" id="3.30.2130.10">
    <property type="entry name" value="VC0802-like"/>
    <property type="match status" value="1"/>
</dbReference>
<gene>
    <name evidence="2" type="ORF">BCUN_1409</name>
</gene>
<proteinExistence type="predicted"/>
<reference evidence="2 3" key="1">
    <citation type="submission" date="2014-03" db="EMBL/GenBank/DDBJ databases">
        <title>Genomics of Bifidobacteria.</title>
        <authorList>
            <person name="Ventura M."/>
            <person name="Milani C."/>
            <person name="Lugli G.A."/>
        </authorList>
    </citation>
    <scope>NUCLEOTIDE SEQUENCE [LARGE SCALE GENOMIC DNA]</scope>
    <source>
        <strain evidence="2 3">LMG 10738</strain>
    </source>
</reference>
<name>A0A087ATJ3_9BIFI</name>
<dbReference type="EMBL" id="JGYV01000011">
    <property type="protein sequence ID" value="KFI62093.1"/>
    <property type="molecule type" value="Genomic_DNA"/>
</dbReference>
<dbReference type="STRING" id="1688.BCUN_1409"/>
<dbReference type="SUPFAM" id="SSF55021">
    <property type="entry name" value="ACT-like"/>
    <property type="match status" value="2"/>
</dbReference>
<dbReference type="OrthoDB" id="5615858at2"/>
<organism evidence="2 3">
    <name type="scientific">Bifidobacterium cuniculi</name>
    <dbReference type="NCBI Taxonomy" id="1688"/>
    <lineage>
        <taxon>Bacteria</taxon>
        <taxon>Bacillati</taxon>
        <taxon>Actinomycetota</taxon>
        <taxon>Actinomycetes</taxon>
        <taxon>Bifidobacteriales</taxon>
        <taxon>Bifidobacteriaceae</taxon>
        <taxon>Bifidobacterium</taxon>
    </lineage>
</organism>